<dbReference type="Proteomes" id="UP000042997">
    <property type="component" value="Unassembled WGS sequence"/>
</dbReference>
<dbReference type="GeneID" id="66833565"/>
<dbReference type="Pfam" id="PF03992">
    <property type="entry name" value="ABM"/>
    <property type="match status" value="1"/>
</dbReference>
<name>A0A098BP27_9NOCA</name>
<sequence length="97" mass="9941">MTELRVVATIPAKPGSEDAVRGALVALAAASRDEDGCVSYELFESGSAPGTFVTVEVWSGQEALDAHMTSRHVTSALATVGEHLAAAPVIHPLTAVA</sequence>
<dbReference type="PANTHER" id="PTHR33336">
    <property type="entry name" value="QUINOL MONOOXYGENASE YGIN-RELATED"/>
    <property type="match status" value="1"/>
</dbReference>
<dbReference type="InterPro" id="IPR050744">
    <property type="entry name" value="AI-2_Isomerase_LsrG"/>
</dbReference>
<dbReference type="RefSeq" id="WP_010595491.1">
    <property type="nucleotide sequence ID" value="NZ_CP023714.1"/>
</dbReference>
<dbReference type="AlphaFoldDB" id="A0A098BP27"/>
<dbReference type="PROSITE" id="PS51725">
    <property type="entry name" value="ABM"/>
    <property type="match status" value="1"/>
</dbReference>
<dbReference type="InterPro" id="IPR007138">
    <property type="entry name" value="ABM_dom"/>
</dbReference>
<dbReference type="OrthoDB" id="5244470at2"/>
<proteinExistence type="predicted"/>
<dbReference type="EMBL" id="CCSD01000071">
    <property type="protein sequence ID" value="CDZ90002.1"/>
    <property type="molecule type" value="Genomic_DNA"/>
</dbReference>
<dbReference type="SUPFAM" id="SSF54909">
    <property type="entry name" value="Dimeric alpha+beta barrel"/>
    <property type="match status" value="1"/>
</dbReference>
<dbReference type="eggNOG" id="COG1359">
    <property type="taxonomic scope" value="Bacteria"/>
</dbReference>
<accession>A0A098BP27</accession>
<dbReference type="GO" id="GO:0004497">
    <property type="term" value="F:monooxygenase activity"/>
    <property type="evidence" value="ECO:0007669"/>
    <property type="project" value="UniProtKB-KW"/>
</dbReference>
<protein>
    <submittedName>
        <fullName evidence="1">Antibiotic biosynthesis monooxygenase family protein</fullName>
    </submittedName>
</protein>
<evidence type="ECO:0000313" key="1">
    <source>
        <dbReference type="EMBL" id="CDZ90002.1"/>
    </source>
</evidence>
<reference evidence="1 2" key="1">
    <citation type="journal article" date="2014" name="Genome Announc.">
        <title>Draft Genome Sequence of Propane- and Butane-Oxidizing Actinobacterium Rhodococcus ruber IEGM 231.</title>
        <authorList>
            <person name="Ivshina I.B."/>
            <person name="Kuyukina M.S."/>
            <person name="Krivoruchko A.V."/>
            <person name="Barbe V."/>
            <person name="Fischer C."/>
        </authorList>
    </citation>
    <scope>NUCLEOTIDE SEQUENCE [LARGE SCALE GENOMIC DNA]</scope>
</reference>
<dbReference type="Gene3D" id="3.30.70.100">
    <property type="match status" value="1"/>
</dbReference>
<keyword evidence="1" id="KW-0560">Oxidoreductase</keyword>
<evidence type="ECO:0000313" key="2">
    <source>
        <dbReference type="Proteomes" id="UP000042997"/>
    </source>
</evidence>
<dbReference type="InterPro" id="IPR011008">
    <property type="entry name" value="Dimeric_a/b-barrel"/>
</dbReference>
<dbReference type="KEGG" id="rrz:CS378_16340"/>
<dbReference type="PANTHER" id="PTHR33336:SF15">
    <property type="entry name" value="ABM DOMAIN-CONTAINING PROTEIN"/>
    <property type="match status" value="1"/>
</dbReference>
<gene>
    <name evidence="1" type="ORF">RHRU231_590061</name>
</gene>
<keyword evidence="1" id="KW-0503">Monooxygenase</keyword>
<organism evidence="1 2">
    <name type="scientific">Rhodococcus ruber</name>
    <dbReference type="NCBI Taxonomy" id="1830"/>
    <lineage>
        <taxon>Bacteria</taxon>
        <taxon>Bacillati</taxon>
        <taxon>Actinomycetota</taxon>
        <taxon>Actinomycetes</taxon>
        <taxon>Mycobacteriales</taxon>
        <taxon>Nocardiaceae</taxon>
        <taxon>Rhodococcus</taxon>
    </lineage>
</organism>